<dbReference type="Pfam" id="PF14299">
    <property type="entry name" value="PP2"/>
    <property type="match status" value="1"/>
</dbReference>
<dbReference type="Gene3D" id="3.90.730.10">
    <property type="entry name" value="Ribonuclease T2-like"/>
    <property type="match status" value="1"/>
</dbReference>
<sequence>MYAEDPWKKIDSETLKAFPTKKDLYLFLSDNALIIDDGDMYFWLDKLSGKKCFYLVPEKLSIPEPDGWHGYYSYYQLTLPFKIEGKISTSVLSSNTTYTAYRWFDFTSSLDFSGFGEEEPLKTFVGIDGGCESESRIVYIPFMPSKYHRKKLKCRPPDMPILSGPQYPRRRDDDWYELELGDYFNKECGGDDNRELKMCLSEFERVEASMNIWLACIDLQWKPRTEFWENEWIKHGQMGLWGKGDIGALSYFLDGIKARQNIGLLQILERGKIAFNTKYTKKEMVDVLHSSLGIENVYLACSSRGRSY</sequence>
<dbReference type="InterPro" id="IPR025886">
    <property type="entry name" value="PP2-like"/>
</dbReference>
<dbReference type="InterPro" id="IPR036430">
    <property type="entry name" value="RNase_T2-like_sf"/>
</dbReference>
<dbReference type="EMBL" id="JAUIZM010000011">
    <property type="protein sequence ID" value="KAK1358524.1"/>
    <property type="molecule type" value="Genomic_DNA"/>
</dbReference>
<reference evidence="1" key="2">
    <citation type="submission" date="2023-05" db="EMBL/GenBank/DDBJ databases">
        <authorList>
            <person name="Schelkunov M.I."/>
        </authorList>
    </citation>
    <scope>NUCLEOTIDE SEQUENCE</scope>
    <source>
        <strain evidence="1">Hsosn_3</strain>
        <tissue evidence="1">Leaf</tissue>
    </source>
</reference>
<name>A0AAD8H148_9APIA</name>
<dbReference type="SUPFAM" id="SSF55895">
    <property type="entry name" value="Ribonuclease Rh-like"/>
    <property type="match status" value="1"/>
</dbReference>
<accession>A0AAD8H148</accession>
<evidence type="ECO:0000313" key="1">
    <source>
        <dbReference type="EMBL" id="KAK1358524.1"/>
    </source>
</evidence>
<keyword evidence="2" id="KW-1185">Reference proteome</keyword>
<organism evidence="1 2">
    <name type="scientific">Heracleum sosnowskyi</name>
    <dbReference type="NCBI Taxonomy" id="360622"/>
    <lineage>
        <taxon>Eukaryota</taxon>
        <taxon>Viridiplantae</taxon>
        <taxon>Streptophyta</taxon>
        <taxon>Embryophyta</taxon>
        <taxon>Tracheophyta</taxon>
        <taxon>Spermatophyta</taxon>
        <taxon>Magnoliopsida</taxon>
        <taxon>eudicotyledons</taxon>
        <taxon>Gunneridae</taxon>
        <taxon>Pentapetalae</taxon>
        <taxon>asterids</taxon>
        <taxon>campanulids</taxon>
        <taxon>Apiales</taxon>
        <taxon>Apiaceae</taxon>
        <taxon>Apioideae</taxon>
        <taxon>apioid superclade</taxon>
        <taxon>Tordylieae</taxon>
        <taxon>Tordyliinae</taxon>
        <taxon>Heracleum</taxon>
    </lineage>
</organism>
<gene>
    <name evidence="1" type="ORF">POM88_051780</name>
</gene>
<dbReference type="Proteomes" id="UP001237642">
    <property type="component" value="Unassembled WGS sequence"/>
</dbReference>
<evidence type="ECO:0000313" key="2">
    <source>
        <dbReference type="Proteomes" id="UP001237642"/>
    </source>
</evidence>
<dbReference type="GO" id="GO:0033897">
    <property type="term" value="F:ribonuclease T2 activity"/>
    <property type="evidence" value="ECO:0007669"/>
    <property type="project" value="InterPro"/>
</dbReference>
<protein>
    <submittedName>
        <fullName evidence="1">Uncharacterized protein</fullName>
    </submittedName>
</protein>
<dbReference type="PANTHER" id="PTHR32278:SF111">
    <property type="entry name" value="F-BOX PROTEIN PP2-B12-RELATED"/>
    <property type="match status" value="1"/>
</dbReference>
<dbReference type="PANTHER" id="PTHR32278">
    <property type="entry name" value="F-BOX DOMAIN-CONTAINING PROTEIN"/>
    <property type="match status" value="1"/>
</dbReference>
<comment type="caution">
    <text evidence="1">The sequence shown here is derived from an EMBL/GenBank/DDBJ whole genome shotgun (WGS) entry which is preliminary data.</text>
</comment>
<dbReference type="AlphaFoldDB" id="A0AAD8H148"/>
<reference evidence="1" key="1">
    <citation type="submission" date="2023-02" db="EMBL/GenBank/DDBJ databases">
        <title>Genome of toxic invasive species Heracleum sosnowskyi carries increased number of genes despite the absence of recent whole-genome duplications.</title>
        <authorList>
            <person name="Schelkunov M."/>
            <person name="Shtratnikova V."/>
            <person name="Makarenko M."/>
            <person name="Klepikova A."/>
            <person name="Omelchenko D."/>
            <person name="Novikova G."/>
            <person name="Obukhova E."/>
            <person name="Bogdanov V."/>
            <person name="Penin A."/>
            <person name="Logacheva M."/>
        </authorList>
    </citation>
    <scope>NUCLEOTIDE SEQUENCE</scope>
    <source>
        <strain evidence="1">Hsosn_3</strain>
        <tissue evidence="1">Leaf</tissue>
    </source>
</reference>
<proteinExistence type="predicted"/>
<dbReference type="GO" id="GO:0003723">
    <property type="term" value="F:RNA binding"/>
    <property type="evidence" value="ECO:0007669"/>
    <property type="project" value="InterPro"/>
</dbReference>